<protein>
    <submittedName>
        <fullName evidence="1">Uncharacterized protein</fullName>
    </submittedName>
</protein>
<evidence type="ECO:0000313" key="2">
    <source>
        <dbReference type="Proteomes" id="UP000034920"/>
    </source>
</evidence>
<proteinExistence type="predicted"/>
<name>A0A0G0X7P0_UNCKA</name>
<dbReference type="Proteomes" id="UP000034920">
    <property type="component" value="Unassembled WGS sequence"/>
</dbReference>
<gene>
    <name evidence="1" type="ORF">UU80_C0037G0004</name>
</gene>
<evidence type="ECO:0000313" key="1">
    <source>
        <dbReference type="EMBL" id="KKS20960.1"/>
    </source>
</evidence>
<comment type="caution">
    <text evidence="1">The sequence shown here is derived from an EMBL/GenBank/DDBJ whole genome shotgun (WGS) entry which is preliminary data.</text>
</comment>
<dbReference type="EMBL" id="LCCA01000037">
    <property type="protein sequence ID" value="KKS20960.1"/>
    <property type="molecule type" value="Genomic_DNA"/>
</dbReference>
<organism evidence="1 2">
    <name type="scientific">candidate division WWE3 bacterium GW2011_GWA1_41_8</name>
    <dbReference type="NCBI Taxonomy" id="1619103"/>
    <lineage>
        <taxon>Bacteria</taxon>
        <taxon>Katanobacteria</taxon>
    </lineage>
</organism>
<dbReference type="AlphaFoldDB" id="A0A0G0X7P0"/>
<reference evidence="1 2" key="1">
    <citation type="journal article" date="2015" name="Nature">
        <title>rRNA introns, odd ribosomes, and small enigmatic genomes across a large radiation of phyla.</title>
        <authorList>
            <person name="Brown C.T."/>
            <person name="Hug L.A."/>
            <person name="Thomas B.C."/>
            <person name="Sharon I."/>
            <person name="Castelle C.J."/>
            <person name="Singh A."/>
            <person name="Wilkins M.J."/>
            <person name="Williams K.H."/>
            <person name="Banfield J.F."/>
        </authorList>
    </citation>
    <scope>NUCLEOTIDE SEQUENCE [LARGE SCALE GENOMIC DNA]</scope>
</reference>
<sequence length="159" mass="18237">MSIKKWPVWRTVELGMYKNAVEMIIAIQNREIFVSDVGIEMLNNIPYLDSRQKLCLAVLSVEELGILENVTTTKREYTVAKKLGLSLCPEEVGPQLRIEYKDQPDGETLFIAMEPVLISSGYEKMFDVKCQGGKKWLGFTSGSSNYTWRPFDRFVFVIQ</sequence>
<accession>A0A0G0X7P0</accession>